<dbReference type="Proteomes" id="UP001231518">
    <property type="component" value="Chromosome 15"/>
</dbReference>
<evidence type="ECO:0000313" key="2">
    <source>
        <dbReference type="Proteomes" id="UP001231518"/>
    </source>
</evidence>
<gene>
    <name evidence="1" type="ORF">PYW07_003680</name>
</gene>
<name>A0AAD7YQ18_MYTSE</name>
<protein>
    <submittedName>
        <fullName evidence="1">Uncharacterized protein</fullName>
    </submittedName>
</protein>
<evidence type="ECO:0000313" key="1">
    <source>
        <dbReference type="EMBL" id="KAJ8722500.1"/>
    </source>
</evidence>
<dbReference type="EMBL" id="JARGEI010000012">
    <property type="protein sequence ID" value="KAJ8722500.1"/>
    <property type="molecule type" value="Genomic_DNA"/>
</dbReference>
<keyword evidence="2" id="KW-1185">Reference proteome</keyword>
<dbReference type="AlphaFoldDB" id="A0AAD7YQ18"/>
<comment type="caution">
    <text evidence="1">The sequence shown here is derived from an EMBL/GenBank/DDBJ whole genome shotgun (WGS) entry which is preliminary data.</text>
</comment>
<organism evidence="1 2">
    <name type="scientific">Mythimna separata</name>
    <name type="common">Oriental armyworm</name>
    <name type="synonym">Pseudaletia separata</name>
    <dbReference type="NCBI Taxonomy" id="271217"/>
    <lineage>
        <taxon>Eukaryota</taxon>
        <taxon>Metazoa</taxon>
        <taxon>Ecdysozoa</taxon>
        <taxon>Arthropoda</taxon>
        <taxon>Hexapoda</taxon>
        <taxon>Insecta</taxon>
        <taxon>Pterygota</taxon>
        <taxon>Neoptera</taxon>
        <taxon>Endopterygota</taxon>
        <taxon>Lepidoptera</taxon>
        <taxon>Glossata</taxon>
        <taxon>Ditrysia</taxon>
        <taxon>Noctuoidea</taxon>
        <taxon>Noctuidae</taxon>
        <taxon>Noctuinae</taxon>
        <taxon>Hadenini</taxon>
        <taxon>Mythimna</taxon>
    </lineage>
</organism>
<reference evidence="1" key="1">
    <citation type="submission" date="2023-03" db="EMBL/GenBank/DDBJ databases">
        <title>Chromosome-level genomes of two armyworms, Mythimna separata and Mythimna loreyi, provide insights into the biosynthesis and reception of sex pheromones.</title>
        <authorList>
            <person name="Zhao H."/>
        </authorList>
    </citation>
    <scope>NUCLEOTIDE SEQUENCE</scope>
    <source>
        <strain evidence="1">BeijingLab</strain>
        <tissue evidence="1">Pupa</tissue>
    </source>
</reference>
<accession>A0AAD7YQ18</accession>
<sequence length="344" mass="38564">MMEADSTTYESSTKTEVTEPILPFNTLPGNLQLYKDLTTSNGDQRLECQLVERLQTFGLLPKVMKCPAETPDCKVVCRTARVIDRIQWICEGCSKRLPIRTGSFFFRLQCSILQTVQTILAWTEDAEIDVAAAHFGIKPRVASLIFDRLDELATKEQNKRKLGGENSVVLAEMYPDCVNRLSPDTTDQPHVHRILMLADTNHIPTSYWLHVIKDDNKKTASGTPDTQALISEVEEVVRRAVIPGSLVVTGNNVPLIEGSSSIQQLLQHCDADMQHFLSTRIWRQAVTVCCASRSVCSEGTPQVSCAAAVQRYLTTALYRLRHDDGFFRHVLETVAEEYTDKCDS</sequence>
<proteinExistence type="predicted"/>